<reference evidence="2" key="1">
    <citation type="submission" date="2021-06" db="EMBL/GenBank/DDBJ databases">
        <authorList>
            <person name="Kallberg Y."/>
            <person name="Tangrot J."/>
            <person name="Rosling A."/>
        </authorList>
    </citation>
    <scope>NUCLEOTIDE SEQUENCE</scope>
    <source>
        <strain evidence="2">FL966</strain>
    </source>
</reference>
<keyword evidence="1" id="KW-1133">Transmembrane helix</keyword>
<dbReference type="OrthoDB" id="2448268at2759"/>
<proteinExistence type="predicted"/>
<dbReference type="Proteomes" id="UP000789759">
    <property type="component" value="Unassembled WGS sequence"/>
</dbReference>
<name>A0A9N8WAY5_9GLOM</name>
<keyword evidence="3" id="KW-1185">Reference proteome</keyword>
<sequence>MFLYKLNDLHLALDTSFDWSIDIGIKWNGSIHRVIVPSQPQQPNSSSTFNSDLYILNTQDYTWINYFDASNIYSPDNSLSLGAKIGIYIAVVVALVVMMIAGFFIYKKFHVRNNYRNSVPTSGTSHIVY</sequence>
<evidence type="ECO:0000256" key="1">
    <source>
        <dbReference type="SAM" id="Phobius"/>
    </source>
</evidence>
<organism evidence="2 3">
    <name type="scientific">Cetraspora pellucida</name>
    <dbReference type="NCBI Taxonomy" id="1433469"/>
    <lineage>
        <taxon>Eukaryota</taxon>
        <taxon>Fungi</taxon>
        <taxon>Fungi incertae sedis</taxon>
        <taxon>Mucoromycota</taxon>
        <taxon>Glomeromycotina</taxon>
        <taxon>Glomeromycetes</taxon>
        <taxon>Diversisporales</taxon>
        <taxon>Gigasporaceae</taxon>
        <taxon>Cetraspora</taxon>
    </lineage>
</organism>
<dbReference type="AlphaFoldDB" id="A0A9N8WAY5"/>
<dbReference type="EMBL" id="CAJVQA010000509">
    <property type="protein sequence ID" value="CAG8478295.1"/>
    <property type="molecule type" value="Genomic_DNA"/>
</dbReference>
<evidence type="ECO:0000313" key="2">
    <source>
        <dbReference type="EMBL" id="CAG8478295.1"/>
    </source>
</evidence>
<keyword evidence="1" id="KW-0472">Membrane</keyword>
<protein>
    <submittedName>
        <fullName evidence="2">12244_t:CDS:1</fullName>
    </submittedName>
</protein>
<feature type="transmembrane region" description="Helical" evidence="1">
    <location>
        <begin position="85"/>
        <end position="106"/>
    </location>
</feature>
<gene>
    <name evidence="2" type="ORF">CPELLU_LOCUS1400</name>
</gene>
<accession>A0A9N8WAY5</accession>
<comment type="caution">
    <text evidence="2">The sequence shown here is derived from an EMBL/GenBank/DDBJ whole genome shotgun (WGS) entry which is preliminary data.</text>
</comment>
<evidence type="ECO:0000313" key="3">
    <source>
        <dbReference type="Proteomes" id="UP000789759"/>
    </source>
</evidence>
<keyword evidence="1" id="KW-0812">Transmembrane</keyword>